<evidence type="ECO:0000313" key="1">
    <source>
        <dbReference type="EMBL" id="MBC3213422.1"/>
    </source>
</evidence>
<dbReference type="RefSeq" id="WP_179252965.1">
    <property type="nucleotide sequence ID" value="NZ_JACBIV010000012.1"/>
</dbReference>
<sequence length="157" mass="17590">MHTEIVYAKSPSMIDNGCDYTALIIWNMNANARARTRSPFVPAPVPVQVMQPKYDRKATTGKKVVKKKAKKVDFPASKLAAAMLGKTLSYTAIMAALDKFHPGHGMSRRVLQTRVLAMINSPFVKITRHETPVPEFSLVHVDEQFYVNSERTLEAMV</sequence>
<dbReference type="AlphaFoldDB" id="A0AAW3WUU5"/>
<protein>
    <recommendedName>
        <fullName evidence="3">Transposase</fullName>
    </recommendedName>
</protein>
<proteinExistence type="predicted"/>
<comment type="caution">
    <text evidence="1">The sequence shown here is derived from an EMBL/GenBank/DDBJ whole genome shotgun (WGS) entry which is preliminary data.</text>
</comment>
<organism evidence="1 2">
    <name type="scientific">Serratia fonticola</name>
    <dbReference type="NCBI Taxonomy" id="47917"/>
    <lineage>
        <taxon>Bacteria</taxon>
        <taxon>Pseudomonadati</taxon>
        <taxon>Pseudomonadota</taxon>
        <taxon>Gammaproteobacteria</taxon>
        <taxon>Enterobacterales</taxon>
        <taxon>Yersiniaceae</taxon>
        <taxon>Serratia</taxon>
    </lineage>
</organism>
<dbReference type="EMBL" id="JACNYO010000014">
    <property type="protein sequence ID" value="MBC3213422.1"/>
    <property type="molecule type" value="Genomic_DNA"/>
</dbReference>
<evidence type="ECO:0000313" key="2">
    <source>
        <dbReference type="Proteomes" id="UP000659084"/>
    </source>
</evidence>
<evidence type="ECO:0008006" key="3">
    <source>
        <dbReference type="Google" id="ProtNLM"/>
    </source>
</evidence>
<accession>A0AAW3WUU5</accession>
<name>A0AAW3WUU5_SERFO</name>
<gene>
    <name evidence="1" type="ORF">H8J20_14825</name>
</gene>
<dbReference type="Proteomes" id="UP000659084">
    <property type="component" value="Unassembled WGS sequence"/>
</dbReference>
<reference evidence="1" key="1">
    <citation type="submission" date="2020-08" db="EMBL/GenBank/DDBJ databases">
        <title>Food and environmental bacterial isolates.</title>
        <authorList>
            <person name="Richter L."/>
            <person name="Du Plessis E.M."/>
            <person name="Duvenage S."/>
            <person name="Allam M."/>
            <person name="Korsten L."/>
        </authorList>
    </citation>
    <scope>NUCLEOTIDE SEQUENCE</scope>
    <source>
        <strain evidence="1">UPMP2127</strain>
    </source>
</reference>